<feature type="transmembrane region" description="Helical" evidence="1">
    <location>
        <begin position="182"/>
        <end position="203"/>
    </location>
</feature>
<name>A0A1R4KL82_9LACT</name>
<keyword evidence="1" id="KW-0472">Membrane</keyword>
<protein>
    <submittedName>
        <fullName evidence="2">Uncharacterized protein</fullName>
    </submittedName>
</protein>
<dbReference type="RefSeq" id="WP_087060126.1">
    <property type="nucleotide sequence ID" value="NZ_FUKW01000153.1"/>
</dbReference>
<keyword evidence="1" id="KW-0812">Transmembrane</keyword>
<feature type="transmembrane region" description="Helical" evidence="1">
    <location>
        <begin position="46"/>
        <end position="71"/>
    </location>
</feature>
<proteinExistence type="predicted"/>
<evidence type="ECO:0000313" key="2">
    <source>
        <dbReference type="EMBL" id="SJN44843.1"/>
    </source>
</evidence>
<gene>
    <name evidence="2" type="ORF">FM115_10820</name>
</gene>
<dbReference type="AlphaFoldDB" id="A0A1R4KL82"/>
<reference evidence="2 3" key="1">
    <citation type="submission" date="2017-02" db="EMBL/GenBank/DDBJ databases">
        <authorList>
            <person name="Peterson S.W."/>
        </authorList>
    </citation>
    <scope>NUCLEOTIDE SEQUENCE [LARGE SCALE GENOMIC DNA]</scope>
    <source>
        <strain evidence="2 3">42ea</strain>
    </source>
</reference>
<feature type="transmembrane region" description="Helical" evidence="1">
    <location>
        <begin position="92"/>
        <end position="122"/>
    </location>
</feature>
<dbReference type="EMBL" id="FUKW01000153">
    <property type="protein sequence ID" value="SJN44843.1"/>
    <property type="molecule type" value="Genomic_DNA"/>
</dbReference>
<feature type="transmembrane region" description="Helical" evidence="1">
    <location>
        <begin position="151"/>
        <end position="175"/>
    </location>
</feature>
<accession>A0A1R4KL82</accession>
<organism evidence="2 3">
    <name type="scientific">Marinilactibacillus psychrotolerans 42ea</name>
    <dbReference type="NCBI Taxonomy" id="1255609"/>
    <lineage>
        <taxon>Bacteria</taxon>
        <taxon>Bacillati</taxon>
        <taxon>Bacillota</taxon>
        <taxon>Bacilli</taxon>
        <taxon>Lactobacillales</taxon>
        <taxon>Carnobacteriaceae</taxon>
        <taxon>Marinilactibacillus</taxon>
    </lineage>
</organism>
<evidence type="ECO:0000313" key="3">
    <source>
        <dbReference type="Proteomes" id="UP000195611"/>
    </source>
</evidence>
<feature type="transmembrane region" description="Helical" evidence="1">
    <location>
        <begin position="12"/>
        <end position="34"/>
    </location>
</feature>
<dbReference type="Proteomes" id="UP000195611">
    <property type="component" value="Unassembled WGS sequence"/>
</dbReference>
<keyword evidence="1" id="KW-1133">Transmembrane helix</keyword>
<sequence length="255" mass="29136">MKRIILEQVKELSTNILIISLFLLIVQILSIYVISTNSAISTGIEMWVYAADIIDFFYPLLITLPFTWVIFFRKKNSYYDYVSTRFKLSKYIISQFLAIALVAFLITFLVNLFGIFASMFIINPQHLFTGTDAYAYSLPPLPLNIEIKNQIIFGIFASLWKGAVAAIMTIGANIIAFTTKNIFISSFFVFVYFLLENMLTGALNLSEYSIVTSLSLGRLDTSYYTTFNMFVGPCIFLIVSSSIFLYTTKRERYLV</sequence>
<evidence type="ECO:0000256" key="1">
    <source>
        <dbReference type="SAM" id="Phobius"/>
    </source>
</evidence>
<feature type="transmembrane region" description="Helical" evidence="1">
    <location>
        <begin position="223"/>
        <end position="246"/>
    </location>
</feature>